<dbReference type="GO" id="GO:0008168">
    <property type="term" value="F:methyltransferase activity"/>
    <property type="evidence" value="ECO:0007669"/>
    <property type="project" value="UniProtKB-KW"/>
</dbReference>
<dbReference type="EMBL" id="JNBQ01000024">
    <property type="protein sequence ID" value="KLN33903.1"/>
    <property type="molecule type" value="Genomic_DNA"/>
</dbReference>
<accession>A0A0H2KL91</accession>
<dbReference type="PATRIC" id="fig|264251.5.peg.3110"/>
<dbReference type="InterPro" id="IPR009725">
    <property type="entry name" value="3_dmu_93_MTrfase"/>
</dbReference>
<feature type="domain" description="PhnB-like" evidence="1">
    <location>
        <begin position="3"/>
        <end position="110"/>
    </location>
</feature>
<dbReference type="Proteomes" id="UP000035265">
    <property type="component" value="Unassembled WGS sequence"/>
</dbReference>
<gene>
    <name evidence="2" type="ORF">FB00_15280</name>
</gene>
<name>A0A0H2KL91_9MICO</name>
<dbReference type="InterPro" id="IPR029068">
    <property type="entry name" value="Glyas_Bleomycin-R_OHBP_Dase"/>
</dbReference>
<sequence length="150" mass="16570">MRAIVPSLWFDGNLEEAITFYSSVFPDAKVGDVFRQPDGTAVSADFELAGHRFAAINGGPQFPFTEAVSFVVECESQDEVDEYWAALTDGGQESQCGWLKDRFGLSWQVVPVEFLAMLQDPDPARVQRVVDVMMTQAKLDLGPLRAAYDG</sequence>
<dbReference type="PANTHER" id="PTHR33990">
    <property type="entry name" value="PROTEIN YJDN-RELATED"/>
    <property type="match status" value="1"/>
</dbReference>
<keyword evidence="2" id="KW-0830">Ubiquinone</keyword>
<keyword evidence="2" id="KW-0489">Methyltransferase</keyword>
<dbReference type="Pfam" id="PF06983">
    <property type="entry name" value="3-dmu-9_3-mt"/>
    <property type="match status" value="1"/>
</dbReference>
<dbReference type="RefSeq" id="WP_047233724.1">
    <property type="nucleotide sequence ID" value="NZ_JNBQ01000024.1"/>
</dbReference>
<dbReference type="GO" id="GO:0032259">
    <property type="term" value="P:methylation"/>
    <property type="evidence" value="ECO:0007669"/>
    <property type="project" value="UniProtKB-KW"/>
</dbReference>
<dbReference type="CDD" id="cd06588">
    <property type="entry name" value="PhnB_like"/>
    <property type="match status" value="1"/>
</dbReference>
<dbReference type="Gene3D" id="3.10.180.10">
    <property type="entry name" value="2,3-Dihydroxybiphenyl 1,2-Dioxygenase, domain 1"/>
    <property type="match status" value="1"/>
</dbReference>
<dbReference type="AlphaFoldDB" id="A0A0H2KL91"/>
<protein>
    <submittedName>
        <fullName evidence="2">3-demethylubiquinone-9 3-methyltransferase</fullName>
    </submittedName>
</protein>
<keyword evidence="3" id="KW-1185">Reference proteome</keyword>
<dbReference type="PIRSF" id="PIRSF021700">
    <property type="entry name" value="3_dmu_93_MTrfase"/>
    <property type="match status" value="1"/>
</dbReference>
<dbReference type="STRING" id="264251.FB00_15280"/>
<dbReference type="InterPro" id="IPR028973">
    <property type="entry name" value="PhnB-like"/>
</dbReference>
<evidence type="ECO:0000259" key="1">
    <source>
        <dbReference type="Pfam" id="PF06983"/>
    </source>
</evidence>
<keyword evidence="2" id="KW-0808">Transferase</keyword>
<reference evidence="2 3" key="1">
    <citation type="submission" date="2014-05" db="EMBL/GenBank/DDBJ databases">
        <title>Cellulosimicrobium funkei U11 genome.</title>
        <authorList>
            <person name="Hu C."/>
            <person name="Gong Y."/>
            <person name="Wan W."/>
            <person name="Jiang M."/>
        </authorList>
    </citation>
    <scope>NUCLEOTIDE SEQUENCE [LARGE SCALE GENOMIC DNA]</scope>
    <source>
        <strain evidence="2 3">U11</strain>
    </source>
</reference>
<proteinExistence type="predicted"/>
<evidence type="ECO:0000313" key="3">
    <source>
        <dbReference type="Proteomes" id="UP000035265"/>
    </source>
</evidence>
<dbReference type="SUPFAM" id="SSF54593">
    <property type="entry name" value="Glyoxalase/Bleomycin resistance protein/Dihydroxybiphenyl dioxygenase"/>
    <property type="match status" value="1"/>
</dbReference>
<organism evidence="2 3">
    <name type="scientific">Cellulosimicrobium funkei</name>
    <dbReference type="NCBI Taxonomy" id="264251"/>
    <lineage>
        <taxon>Bacteria</taxon>
        <taxon>Bacillati</taxon>
        <taxon>Actinomycetota</taxon>
        <taxon>Actinomycetes</taxon>
        <taxon>Micrococcales</taxon>
        <taxon>Promicromonosporaceae</taxon>
        <taxon>Cellulosimicrobium</taxon>
    </lineage>
</organism>
<comment type="caution">
    <text evidence="2">The sequence shown here is derived from an EMBL/GenBank/DDBJ whole genome shotgun (WGS) entry which is preliminary data.</text>
</comment>
<evidence type="ECO:0000313" key="2">
    <source>
        <dbReference type="EMBL" id="KLN33903.1"/>
    </source>
</evidence>